<feature type="transmembrane region" description="Helical" evidence="1">
    <location>
        <begin position="71"/>
        <end position="91"/>
    </location>
</feature>
<dbReference type="EMBL" id="LMTZ01000138">
    <property type="protein sequence ID" value="KST63453.1"/>
    <property type="molecule type" value="Genomic_DNA"/>
</dbReference>
<evidence type="ECO:0000256" key="1">
    <source>
        <dbReference type="SAM" id="Phobius"/>
    </source>
</evidence>
<keyword evidence="1" id="KW-1133">Transmembrane helix</keyword>
<sequence>MSSKKYIHFVQLRIIKEMHKAKSVTTRPNNKVMAATFASAVGSIGGIIVTASTLPALENIGIVIPQQDQQAFKVAVASVFTAGATFTLGYLTPPGLEDGIKVDPEDG</sequence>
<proteinExistence type="predicted"/>
<gene>
    <name evidence="2" type="ORF">BC008_13390</name>
    <name evidence="3" type="ORF">BC008_18330</name>
</gene>
<dbReference type="AlphaFoldDB" id="A0A0V7ZIZ0"/>
<name>A0A0V7ZIZ0_9CYAN</name>
<keyword evidence="4" id="KW-1185">Reference proteome</keyword>
<evidence type="ECO:0000313" key="3">
    <source>
        <dbReference type="EMBL" id="KST64585.1"/>
    </source>
</evidence>
<evidence type="ECO:0000313" key="2">
    <source>
        <dbReference type="EMBL" id="KST63453.1"/>
    </source>
</evidence>
<dbReference type="EMBL" id="LMTZ01000119">
    <property type="protein sequence ID" value="KST64585.1"/>
    <property type="molecule type" value="Genomic_DNA"/>
</dbReference>
<accession>A0A0V7ZIZ0</accession>
<protein>
    <submittedName>
        <fullName evidence="3">Uncharacterized protein</fullName>
    </submittedName>
</protein>
<dbReference type="Proteomes" id="UP000053372">
    <property type="component" value="Unassembled WGS sequence"/>
</dbReference>
<keyword evidence="1" id="KW-0472">Membrane</keyword>
<organism evidence="3 4">
    <name type="scientific">Mastigocoleus testarum BC008</name>
    <dbReference type="NCBI Taxonomy" id="371196"/>
    <lineage>
        <taxon>Bacteria</taxon>
        <taxon>Bacillati</taxon>
        <taxon>Cyanobacteriota</taxon>
        <taxon>Cyanophyceae</taxon>
        <taxon>Nostocales</taxon>
        <taxon>Hapalosiphonaceae</taxon>
        <taxon>Mastigocoleus</taxon>
    </lineage>
</organism>
<comment type="caution">
    <text evidence="3">The sequence shown here is derived from an EMBL/GenBank/DDBJ whole genome shotgun (WGS) entry which is preliminary data.</text>
</comment>
<keyword evidence="1" id="KW-0812">Transmembrane</keyword>
<reference evidence="3 4" key="1">
    <citation type="journal article" date="2015" name="Genome Announc.">
        <title>Draft Genome of the Euendolithic (true boring) Cyanobacterium Mastigocoleus testarum strain BC008.</title>
        <authorList>
            <person name="Guida B.S."/>
            <person name="Garcia-Pichel F."/>
        </authorList>
    </citation>
    <scope>NUCLEOTIDE SEQUENCE [LARGE SCALE GENOMIC DNA]</scope>
    <source>
        <strain evidence="3 4">BC008</strain>
    </source>
</reference>
<evidence type="ECO:0000313" key="4">
    <source>
        <dbReference type="Proteomes" id="UP000053372"/>
    </source>
</evidence>
<feature type="transmembrane region" description="Helical" evidence="1">
    <location>
        <begin position="32"/>
        <end position="51"/>
    </location>
</feature>